<accession>A0AA96LFH3</accession>
<dbReference type="PANTHER" id="PTHR43377">
    <property type="entry name" value="BILIVERDIN REDUCTASE A"/>
    <property type="match status" value="1"/>
</dbReference>
<name>A0AA96LFH3_9BACL</name>
<dbReference type="PANTHER" id="PTHR43377:SF2">
    <property type="entry name" value="BINDING ROSSMANN FOLD OXIDOREDUCTASE, PUTATIVE (AFU_ORTHOLOGUE AFUA_4G00560)-RELATED"/>
    <property type="match status" value="1"/>
</dbReference>
<dbReference type="Gene3D" id="3.30.360.10">
    <property type="entry name" value="Dihydrodipicolinate Reductase, domain 2"/>
    <property type="match status" value="1"/>
</dbReference>
<feature type="domain" description="Gfo/Idh/MocA-like oxidoreductase N-terminal" evidence="2">
    <location>
        <begin position="3"/>
        <end position="123"/>
    </location>
</feature>
<protein>
    <submittedName>
        <fullName evidence="4">Gfo/Idh/MocA family oxidoreductase</fullName>
    </submittedName>
</protein>
<dbReference type="Pfam" id="PF02894">
    <property type="entry name" value="GFO_IDH_MocA_C"/>
    <property type="match status" value="1"/>
</dbReference>
<reference evidence="4 5" key="1">
    <citation type="submission" date="2022-02" db="EMBL/GenBank/DDBJ databases">
        <title>Paenibacillus sp. MBLB1776 Whole Genome Shotgun Sequencing.</title>
        <authorList>
            <person name="Hwang C.Y."/>
            <person name="Cho E.-S."/>
            <person name="Seo M.-J."/>
        </authorList>
    </citation>
    <scope>NUCLEOTIDE SEQUENCE [LARGE SCALE GENOMIC DNA]</scope>
    <source>
        <strain evidence="4 5">MBLB1776</strain>
    </source>
</reference>
<evidence type="ECO:0000313" key="4">
    <source>
        <dbReference type="EMBL" id="WNQ13059.1"/>
    </source>
</evidence>
<evidence type="ECO:0000259" key="2">
    <source>
        <dbReference type="Pfam" id="PF01408"/>
    </source>
</evidence>
<evidence type="ECO:0000259" key="3">
    <source>
        <dbReference type="Pfam" id="PF02894"/>
    </source>
</evidence>
<dbReference type="EMBL" id="CP130318">
    <property type="protein sequence ID" value="WNQ13059.1"/>
    <property type="molecule type" value="Genomic_DNA"/>
</dbReference>
<organism evidence="4 5">
    <name type="scientific">Paenibacillus aurantius</name>
    <dbReference type="NCBI Taxonomy" id="2918900"/>
    <lineage>
        <taxon>Bacteria</taxon>
        <taxon>Bacillati</taxon>
        <taxon>Bacillota</taxon>
        <taxon>Bacilli</taxon>
        <taxon>Bacillales</taxon>
        <taxon>Paenibacillaceae</taxon>
        <taxon>Paenibacillus</taxon>
    </lineage>
</organism>
<dbReference type="AlphaFoldDB" id="A0AA96LFH3"/>
<dbReference type="InterPro" id="IPR036291">
    <property type="entry name" value="NAD(P)-bd_dom_sf"/>
</dbReference>
<dbReference type="RefSeq" id="WP_315606839.1">
    <property type="nucleotide sequence ID" value="NZ_CP130318.1"/>
</dbReference>
<evidence type="ECO:0000313" key="5">
    <source>
        <dbReference type="Proteomes" id="UP001305702"/>
    </source>
</evidence>
<dbReference type="Proteomes" id="UP001305702">
    <property type="component" value="Chromosome"/>
</dbReference>
<dbReference type="InterPro" id="IPR000683">
    <property type="entry name" value="Gfo/Idh/MocA-like_OxRdtase_N"/>
</dbReference>
<dbReference type="SUPFAM" id="SSF55347">
    <property type="entry name" value="Glyceraldehyde-3-phosphate dehydrogenase-like, C-terminal domain"/>
    <property type="match status" value="1"/>
</dbReference>
<comment type="similarity">
    <text evidence="1">Belongs to the Gfo/Idh/MocA family.</text>
</comment>
<dbReference type="Gene3D" id="3.40.50.720">
    <property type="entry name" value="NAD(P)-binding Rossmann-like Domain"/>
    <property type="match status" value="1"/>
</dbReference>
<dbReference type="KEGG" id="paun:MJA45_08545"/>
<keyword evidence="5" id="KW-1185">Reference proteome</keyword>
<dbReference type="SUPFAM" id="SSF51735">
    <property type="entry name" value="NAD(P)-binding Rossmann-fold domains"/>
    <property type="match status" value="1"/>
</dbReference>
<proteinExistence type="inferred from homology"/>
<dbReference type="GO" id="GO:0000166">
    <property type="term" value="F:nucleotide binding"/>
    <property type="evidence" value="ECO:0007669"/>
    <property type="project" value="InterPro"/>
</dbReference>
<gene>
    <name evidence="4" type="ORF">MJA45_08545</name>
</gene>
<feature type="domain" description="Gfo/Idh/MocA-like oxidoreductase C-terminal" evidence="3">
    <location>
        <begin position="136"/>
        <end position="398"/>
    </location>
</feature>
<evidence type="ECO:0000256" key="1">
    <source>
        <dbReference type="ARBA" id="ARBA00010928"/>
    </source>
</evidence>
<dbReference type="InterPro" id="IPR051450">
    <property type="entry name" value="Gfo/Idh/MocA_Oxidoreductases"/>
</dbReference>
<dbReference type="InterPro" id="IPR004104">
    <property type="entry name" value="Gfo/Idh/MocA-like_OxRdtase_C"/>
</dbReference>
<sequence>MKKYALVGAGARALHMFAKPLTEEFQEKARLVGVCDVNPIRAERLSEDCGKVPVYTEFDRMLTESGAEIIIVAVPDHLHHVYVVSALEAGCDVITEKPMTIDAEKCQAILEAERRTGRSVKVTFNCRFMPHMARIKQLLKDGAIGTIRSIHMEWSLDGVHGADYFRRWHRRMENSGGLLVHKSTHHFDLINWWLEDEPEELYAYGLRNVFGEGRRPHGERCLTCTHTTSCEFYYDITKDEFAKRYYREAEEEDGYLRDACVFVEEIDILDTFSVNVKYSGGTLLTYSLSTNSPYEGWKVAIQGTKGKLEAEEYYSGPHAAEPPPAIKLYNRRNERILYESPRSPGAHGGGDSRLRAMLFEGGSSDPLGQLAGAWAGAMSLLIGAAANRSIREGRPIAVKELLKGKG</sequence>
<dbReference type="Pfam" id="PF01408">
    <property type="entry name" value="GFO_IDH_MocA"/>
    <property type="match status" value="1"/>
</dbReference>